<sequence length="42" mass="5079">MPDFLFETLSILRFLFYLPISMLSLLHEEEFWPNGSGLQFIW</sequence>
<name>A0A0E9XMY3_ANGAN</name>
<protein>
    <submittedName>
        <fullName evidence="1">Uncharacterized protein</fullName>
    </submittedName>
</protein>
<dbReference type="AlphaFoldDB" id="A0A0E9XMY3"/>
<dbReference type="EMBL" id="GBXM01004485">
    <property type="protein sequence ID" value="JAI04093.1"/>
    <property type="molecule type" value="Transcribed_RNA"/>
</dbReference>
<organism evidence="1">
    <name type="scientific">Anguilla anguilla</name>
    <name type="common">European freshwater eel</name>
    <name type="synonym">Muraena anguilla</name>
    <dbReference type="NCBI Taxonomy" id="7936"/>
    <lineage>
        <taxon>Eukaryota</taxon>
        <taxon>Metazoa</taxon>
        <taxon>Chordata</taxon>
        <taxon>Craniata</taxon>
        <taxon>Vertebrata</taxon>
        <taxon>Euteleostomi</taxon>
        <taxon>Actinopterygii</taxon>
        <taxon>Neopterygii</taxon>
        <taxon>Teleostei</taxon>
        <taxon>Anguilliformes</taxon>
        <taxon>Anguillidae</taxon>
        <taxon>Anguilla</taxon>
    </lineage>
</organism>
<accession>A0A0E9XMY3</accession>
<reference evidence="1" key="1">
    <citation type="submission" date="2014-11" db="EMBL/GenBank/DDBJ databases">
        <authorList>
            <person name="Amaro Gonzalez C."/>
        </authorList>
    </citation>
    <scope>NUCLEOTIDE SEQUENCE</scope>
</reference>
<proteinExistence type="predicted"/>
<reference evidence="1" key="2">
    <citation type="journal article" date="2015" name="Fish Shellfish Immunol.">
        <title>Early steps in the European eel (Anguilla anguilla)-Vibrio vulnificus interaction in the gills: Role of the RtxA13 toxin.</title>
        <authorList>
            <person name="Callol A."/>
            <person name="Pajuelo D."/>
            <person name="Ebbesson L."/>
            <person name="Teles M."/>
            <person name="MacKenzie S."/>
            <person name="Amaro C."/>
        </authorList>
    </citation>
    <scope>NUCLEOTIDE SEQUENCE</scope>
</reference>
<evidence type="ECO:0000313" key="1">
    <source>
        <dbReference type="EMBL" id="JAI04093.1"/>
    </source>
</evidence>